<accession>A0ABS1VFL6</accession>
<keyword evidence="2" id="KW-1185">Reference proteome</keyword>
<name>A0ABS1VFL6_9ACTN</name>
<evidence type="ECO:0000313" key="2">
    <source>
        <dbReference type="Proteomes" id="UP000598996"/>
    </source>
</evidence>
<reference evidence="1 2" key="1">
    <citation type="submission" date="2021-01" db="EMBL/GenBank/DDBJ databases">
        <title>Actinoplanes sp. nov. LDG1-01 isolated from lichen.</title>
        <authorList>
            <person name="Saeng-In P."/>
            <person name="Phongsopitanun W."/>
            <person name="Kanchanasin P."/>
            <person name="Yuki M."/>
            <person name="Kudo T."/>
            <person name="Ohkuma M."/>
            <person name="Tanasupawat S."/>
        </authorList>
    </citation>
    <scope>NUCLEOTIDE SEQUENCE [LARGE SCALE GENOMIC DNA]</scope>
    <source>
        <strain evidence="1 2">LDG1-01</strain>
    </source>
</reference>
<gene>
    <name evidence="1" type="ORF">JKJ07_04135</name>
</gene>
<proteinExistence type="predicted"/>
<evidence type="ECO:0000313" key="1">
    <source>
        <dbReference type="EMBL" id="MBL7253494.1"/>
    </source>
</evidence>
<organism evidence="1 2">
    <name type="scientific">Paractinoplanes lichenicola</name>
    <dbReference type="NCBI Taxonomy" id="2802976"/>
    <lineage>
        <taxon>Bacteria</taxon>
        <taxon>Bacillati</taxon>
        <taxon>Actinomycetota</taxon>
        <taxon>Actinomycetes</taxon>
        <taxon>Micromonosporales</taxon>
        <taxon>Micromonosporaceae</taxon>
        <taxon>Paractinoplanes</taxon>
    </lineage>
</organism>
<sequence length="102" mass="11156">MVAEWSVGWLTPLRSPGNEPSEVIALRRDARRRYVTLLRELFELPADPALDYALAGYLGFVDEVCVLWAERGHPAADRAIVIDDAIAAVAAALSGRGWHGLT</sequence>
<protein>
    <recommendedName>
        <fullName evidence="3">MftR C-terminal domain-containing protein</fullName>
    </recommendedName>
</protein>
<dbReference type="Proteomes" id="UP000598996">
    <property type="component" value="Unassembled WGS sequence"/>
</dbReference>
<dbReference type="EMBL" id="JAENHO010000001">
    <property type="protein sequence ID" value="MBL7253494.1"/>
    <property type="molecule type" value="Genomic_DNA"/>
</dbReference>
<comment type="caution">
    <text evidence="1">The sequence shown here is derived from an EMBL/GenBank/DDBJ whole genome shotgun (WGS) entry which is preliminary data.</text>
</comment>
<dbReference type="Gene3D" id="1.10.357.10">
    <property type="entry name" value="Tetracycline Repressor, domain 2"/>
    <property type="match status" value="1"/>
</dbReference>
<evidence type="ECO:0008006" key="3">
    <source>
        <dbReference type="Google" id="ProtNLM"/>
    </source>
</evidence>